<dbReference type="Pfam" id="PF00440">
    <property type="entry name" value="TetR_N"/>
    <property type="match status" value="1"/>
</dbReference>
<sequence length="240" mass="25577">MTPGKTAPISRRERPAKPALSLEGIVAAALGIMRAEGLERVTMRRLAQELDTGPASLYVYVGNTAELRAYMLDDLLGGLDLSPVTAPGDWRERLVTVLWSYGSALMEYPGLAQSALVTRPAGPGYLRMVDGLLALLAEGVPEDRTAWAVDLLLHFVTATATEQGTRKVADDARREESDLTAAILAATPRTFPRIAALGMDLVSGTGEQRLGWAFDVLLNGILETPRPEGSQDVPGADGAP</sequence>
<dbReference type="InterPro" id="IPR050109">
    <property type="entry name" value="HTH-type_TetR-like_transc_reg"/>
</dbReference>
<feature type="domain" description="HTH tetR-type" evidence="5">
    <location>
        <begin position="19"/>
        <end position="79"/>
    </location>
</feature>
<dbReference type="InterPro" id="IPR009057">
    <property type="entry name" value="Homeodomain-like_sf"/>
</dbReference>
<evidence type="ECO:0000256" key="1">
    <source>
        <dbReference type="ARBA" id="ARBA00023015"/>
    </source>
</evidence>
<gene>
    <name evidence="6" type="ORF">SAMN05216251_103108</name>
</gene>
<dbReference type="PROSITE" id="PS50977">
    <property type="entry name" value="HTH_TETR_2"/>
    <property type="match status" value="1"/>
</dbReference>
<dbReference type="STRING" id="380248.SAMN05216251_103108"/>
<evidence type="ECO:0000259" key="5">
    <source>
        <dbReference type="PROSITE" id="PS50977"/>
    </source>
</evidence>
<evidence type="ECO:0000256" key="3">
    <source>
        <dbReference type="ARBA" id="ARBA00023163"/>
    </source>
</evidence>
<feature type="DNA-binding region" description="H-T-H motif" evidence="4">
    <location>
        <begin position="42"/>
        <end position="61"/>
    </location>
</feature>
<dbReference type="Gene3D" id="1.10.357.10">
    <property type="entry name" value="Tetracycline Repressor, domain 2"/>
    <property type="match status" value="1"/>
</dbReference>
<dbReference type="Proteomes" id="UP000199323">
    <property type="component" value="Unassembled WGS sequence"/>
</dbReference>
<dbReference type="GO" id="GO:0000976">
    <property type="term" value="F:transcription cis-regulatory region binding"/>
    <property type="evidence" value="ECO:0007669"/>
    <property type="project" value="TreeGrafter"/>
</dbReference>
<dbReference type="PANTHER" id="PTHR30055:SF151">
    <property type="entry name" value="TRANSCRIPTIONAL REGULATORY PROTEIN"/>
    <property type="match status" value="1"/>
</dbReference>
<dbReference type="SUPFAM" id="SSF46689">
    <property type="entry name" value="Homeodomain-like"/>
    <property type="match status" value="1"/>
</dbReference>
<keyword evidence="3" id="KW-0804">Transcription</keyword>
<dbReference type="InterPro" id="IPR001647">
    <property type="entry name" value="HTH_TetR"/>
</dbReference>
<dbReference type="PANTHER" id="PTHR30055">
    <property type="entry name" value="HTH-TYPE TRANSCRIPTIONAL REGULATOR RUTR"/>
    <property type="match status" value="1"/>
</dbReference>
<keyword evidence="7" id="KW-1185">Reference proteome</keyword>
<protein>
    <submittedName>
        <fullName evidence="6">Transcriptional regulator, TetR family</fullName>
    </submittedName>
</protein>
<dbReference type="OrthoDB" id="329481at2"/>
<evidence type="ECO:0000313" key="7">
    <source>
        <dbReference type="Proteomes" id="UP000199323"/>
    </source>
</evidence>
<dbReference type="Pfam" id="PF02909">
    <property type="entry name" value="TetR_C_1"/>
    <property type="match status" value="1"/>
</dbReference>
<organism evidence="6 7">
    <name type="scientific">Actinacidiphila alni</name>
    <dbReference type="NCBI Taxonomy" id="380248"/>
    <lineage>
        <taxon>Bacteria</taxon>
        <taxon>Bacillati</taxon>
        <taxon>Actinomycetota</taxon>
        <taxon>Actinomycetes</taxon>
        <taxon>Kitasatosporales</taxon>
        <taxon>Streptomycetaceae</taxon>
        <taxon>Actinacidiphila</taxon>
    </lineage>
</organism>
<keyword evidence="1" id="KW-0805">Transcription regulation</keyword>
<proteinExistence type="predicted"/>
<dbReference type="RefSeq" id="WP_093712358.1">
    <property type="nucleotide sequence ID" value="NZ_FONG01000003.1"/>
</dbReference>
<dbReference type="EMBL" id="FONG01000003">
    <property type="protein sequence ID" value="SFE43935.1"/>
    <property type="molecule type" value="Genomic_DNA"/>
</dbReference>
<dbReference type="AlphaFoldDB" id="A0A1I2AIV6"/>
<dbReference type="GO" id="GO:0003700">
    <property type="term" value="F:DNA-binding transcription factor activity"/>
    <property type="evidence" value="ECO:0007669"/>
    <property type="project" value="TreeGrafter"/>
</dbReference>
<name>A0A1I2AIV6_9ACTN</name>
<evidence type="ECO:0000256" key="2">
    <source>
        <dbReference type="ARBA" id="ARBA00023125"/>
    </source>
</evidence>
<evidence type="ECO:0000313" key="6">
    <source>
        <dbReference type="EMBL" id="SFE43935.1"/>
    </source>
</evidence>
<dbReference type="GO" id="GO:0045892">
    <property type="term" value="P:negative regulation of DNA-templated transcription"/>
    <property type="evidence" value="ECO:0007669"/>
    <property type="project" value="InterPro"/>
</dbReference>
<dbReference type="SUPFAM" id="SSF48498">
    <property type="entry name" value="Tetracyclin repressor-like, C-terminal domain"/>
    <property type="match status" value="1"/>
</dbReference>
<dbReference type="InterPro" id="IPR004111">
    <property type="entry name" value="Repressor_TetR_C"/>
</dbReference>
<dbReference type="InterPro" id="IPR036271">
    <property type="entry name" value="Tet_transcr_reg_TetR-rel_C_sf"/>
</dbReference>
<reference evidence="6 7" key="1">
    <citation type="submission" date="2016-10" db="EMBL/GenBank/DDBJ databases">
        <authorList>
            <person name="de Groot N.N."/>
        </authorList>
    </citation>
    <scope>NUCLEOTIDE SEQUENCE [LARGE SCALE GENOMIC DNA]</scope>
    <source>
        <strain evidence="6 7">CGMCC 4.3510</strain>
    </source>
</reference>
<evidence type="ECO:0000256" key="4">
    <source>
        <dbReference type="PROSITE-ProRule" id="PRU00335"/>
    </source>
</evidence>
<keyword evidence="2 4" id="KW-0238">DNA-binding</keyword>
<accession>A0A1I2AIV6</accession>